<gene>
    <name evidence="2" type="ORF">B2G88_05770</name>
</gene>
<comment type="caution">
    <text evidence="2">The sequence shown here is derived from an EMBL/GenBank/DDBJ whole genome shotgun (WGS) entry which is preliminary data.</text>
</comment>
<feature type="compositionally biased region" description="Basic and acidic residues" evidence="1">
    <location>
        <begin position="150"/>
        <end position="159"/>
    </location>
</feature>
<protein>
    <submittedName>
        <fullName evidence="2">Pyridoxamine 5-phosphate oxidase</fullName>
    </submittedName>
</protein>
<dbReference type="EMBL" id="MWPH01000001">
    <property type="protein sequence ID" value="OVE86463.1"/>
    <property type="molecule type" value="Genomic_DNA"/>
</dbReference>
<name>A0A202EDW7_9EURY</name>
<dbReference type="Gene3D" id="2.30.110.10">
    <property type="entry name" value="Electron Transport, Fmn-binding Protein, Chain A"/>
    <property type="match status" value="1"/>
</dbReference>
<dbReference type="Pfam" id="PF12900">
    <property type="entry name" value="Pyridox_ox_2"/>
    <property type="match status" value="1"/>
</dbReference>
<dbReference type="AlphaFoldDB" id="A0A202EDW7"/>
<sequence>MTVEEMSREEIESFLCDVNAGVLSLTDGAETYAIPESFGYDGDALYFQFVYTEESHKMKVVETTDIATLTAFTETPTKSVIVRGDLEMIPEAENSCATSALTRNATPPLLNVYPKTPSENLSFKFYRLNIATMSGRKFGESVVSPLEGLPDRGRKHLENALDASDPSEKDNHIRQVLQAYSSFPE</sequence>
<organism evidence="2 3">
    <name type="scientific">Natronolimnobius baerhuensis</name>
    <dbReference type="NCBI Taxonomy" id="253108"/>
    <lineage>
        <taxon>Archaea</taxon>
        <taxon>Methanobacteriati</taxon>
        <taxon>Methanobacteriota</taxon>
        <taxon>Stenosarchaea group</taxon>
        <taxon>Halobacteria</taxon>
        <taxon>Halobacteriales</taxon>
        <taxon>Natrialbaceae</taxon>
        <taxon>Natronolimnobius</taxon>
    </lineage>
</organism>
<evidence type="ECO:0000256" key="1">
    <source>
        <dbReference type="SAM" id="MobiDB-lite"/>
    </source>
</evidence>
<accession>A0A202EDW7</accession>
<reference evidence="2 3" key="1">
    <citation type="submission" date="2017-02" db="EMBL/GenBank/DDBJ databases">
        <title>Natronthermophilus aegyptiacus gen. nov.,sp. nov., an aerobic, extremely halophilic alkalithermophilic archaeon isolated from the athalassohaline Wadi An Natrun, Egypt.</title>
        <authorList>
            <person name="Zhao B."/>
        </authorList>
    </citation>
    <scope>NUCLEOTIDE SEQUENCE [LARGE SCALE GENOMIC DNA]</scope>
    <source>
        <strain evidence="2 3">CGMCC 1.3597</strain>
    </source>
</reference>
<dbReference type="InterPro" id="IPR012349">
    <property type="entry name" value="Split_barrel_FMN-bd"/>
</dbReference>
<feature type="region of interest" description="Disordered" evidence="1">
    <location>
        <begin position="150"/>
        <end position="173"/>
    </location>
</feature>
<proteinExistence type="predicted"/>
<keyword evidence="3" id="KW-1185">Reference proteome</keyword>
<evidence type="ECO:0000313" key="3">
    <source>
        <dbReference type="Proteomes" id="UP000196084"/>
    </source>
</evidence>
<dbReference type="Proteomes" id="UP000196084">
    <property type="component" value="Unassembled WGS sequence"/>
</dbReference>
<dbReference type="OrthoDB" id="288110at2157"/>
<dbReference type="SUPFAM" id="SSF50475">
    <property type="entry name" value="FMN-binding split barrel"/>
    <property type="match status" value="1"/>
</dbReference>
<dbReference type="InterPro" id="IPR024747">
    <property type="entry name" value="Pyridox_Oxase-rel"/>
</dbReference>
<evidence type="ECO:0000313" key="2">
    <source>
        <dbReference type="EMBL" id="OVE86463.1"/>
    </source>
</evidence>